<evidence type="ECO:0000256" key="3">
    <source>
        <dbReference type="ARBA" id="ARBA00023122"/>
    </source>
</evidence>
<dbReference type="InterPro" id="IPR046348">
    <property type="entry name" value="SIS_dom_sf"/>
</dbReference>
<dbReference type="FunFam" id="3.40.50.10490:FF:000011">
    <property type="entry name" value="Arabinose 5-phosphate isomerase"/>
    <property type="match status" value="1"/>
</dbReference>
<dbReference type="Gene3D" id="3.40.50.10490">
    <property type="entry name" value="Glucose-6-phosphate isomerase like protein, domain 1"/>
    <property type="match status" value="1"/>
</dbReference>
<dbReference type="PANTHER" id="PTHR42745:SF1">
    <property type="entry name" value="ARABINOSE 5-PHOSPHATE ISOMERASE KDSD"/>
    <property type="match status" value="1"/>
</dbReference>
<dbReference type="InterPro" id="IPR001347">
    <property type="entry name" value="SIS_dom"/>
</dbReference>
<evidence type="ECO:0000256" key="2">
    <source>
        <dbReference type="ARBA" id="ARBA00022737"/>
    </source>
</evidence>
<dbReference type="PROSITE" id="PS51464">
    <property type="entry name" value="SIS"/>
    <property type="match status" value="1"/>
</dbReference>
<gene>
    <name evidence="5" type="ORF">SAMN05444392_101298</name>
</gene>
<dbReference type="GO" id="GO:0097367">
    <property type="term" value="F:carbohydrate derivative binding"/>
    <property type="evidence" value="ECO:0007669"/>
    <property type="project" value="InterPro"/>
</dbReference>
<evidence type="ECO:0000313" key="6">
    <source>
        <dbReference type="Proteomes" id="UP000184476"/>
    </source>
</evidence>
<dbReference type="OrthoDB" id="9762536at2"/>
<keyword evidence="3" id="KW-0129">CBS domain</keyword>
<dbReference type="EMBL" id="FQVL01000001">
    <property type="protein sequence ID" value="SHE39197.1"/>
    <property type="molecule type" value="Genomic_DNA"/>
</dbReference>
<keyword evidence="5" id="KW-0413">Isomerase</keyword>
<dbReference type="RefSeq" id="WP_073150831.1">
    <property type="nucleotide sequence ID" value="NZ_FQVL01000001.1"/>
</dbReference>
<dbReference type="Pfam" id="PF01380">
    <property type="entry name" value="SIS"/>
    <property type="match status" value="1"/>
</dbReference>
<sequence length="204" mass="22277">MSIRNHLKSVIEDEYKAIEKLTEQVNVDYERSVMMLKNCQGKVIVTGVGKSGHVGKKIAASLSSTGTSAFFVHATEGLHGDLGMVQEQDVVLLLSNSGESEEVLQLLPSLKQIGCQKIALTSKRESSLAQVCEAVLVYQYDHEADPLNLAPTISSTIMLVIGDALSIALSIEKKFTKEKFHLYHPGGSLGNYLATQQEKKEQQS</sequence>
<proteinExistence type="inferred from homology"/>
<evidence type="ECO:0000313" key="5">
    <source>
        <dbReference type="EMBL" id="SHE39197.1"/>
    </source>
</evidence>
<dbReference type="Proteomes" id="UP000184476">
    <property type="component" value="Unassembled WGS sequence"/>
</dbReference>
<dbReference type="STRING" id="112248.SAMN05444392_101298"/>
<dbReference type="CDD" id="cd05014">
    <property type="entry name" value="SIS_Kpsf"/>
    <property type="match status" value="1"/>
</dbReference>
<dbReference type="PANTHER" id="PTHR42745">
    <property type="match status" value="1"/>
</dbReference>
<dbReference type="InterPro" id="IPR050986">
    <property type="entry name" value="GutQ/KpsF_isomerases"/>
</dbReference>
<dbReference type="GO" id="GO:0019146">
    <property type="term" value="F:arabinose-5-phosphate isomerase activity"/>
    <property type="evidence" value="ECO:0007669"/>
    <property type="project" value="UniProtKB-ARBA"/>
</dbReference>
<dbReference type="SUPFAM" id="SSF53697">
    <property type="entry name" value="SIS domain"/>
    <property type="match status" value="1"/>
</dbReference>
<keyword evidence="2" id="KW-0677">Repeat</keyword>
<evidence type="ECO:0000256" key="1">
    <source>
        <dbReference type="ARBA" id="ARBA00008165"/>
    </source>
</evidence>
<protein>
    <submittedName>
        <fullName evidence="5">Arabinose-5-phosphate isomerase</fullName>
    </submittedName>
</protein>
<organism evidence="5 6">
    <name type="scientific">Seinonella peptonophila</name>
    <dbReference type="NCBI Taxonomy" id="112248"/>
    <lineage>
        <taxon>Bacteria</taxon>
        <taxon>Bacillati</taxon>
        <taxon>Bacillota</taxon>
        <taxon>Bacilli</taxon>
        <taxon>Bacillales</taxon>
        <taxon>Thermoactinomycetaceae</taxon>
        <taxon>Seinonella</taxon>
    </lineage>
</organism>
<dbReference type="AlphaFoldDB" id="A0A1M4T4E2"/>
<name>A0A1M4T4E2_9BACL</name>
<keyword evidence="6" id="KW-1185">Reference proteome</keyword>
<dbReference type="GO" id="GO:1901135">
    <property type="term" value="P:carbohydrate derivative metabolic process"/>
    <property type="evidence" value="ECO:0007669"/>
    <property type="project" value="InterPro"/>
</dbReference>
<accession>A0A1M4T4E2</accession>
<feature type="domain" description="SIS" evidence="4">
    <location>
        <begin position="32"/>
        <end position="175"/>
    </location>
</feature>
<comment type="similarity">
    <text evidence="1">Belongs to the SIS family. GutQ/KpsF subfamily.</text>
</comment>
<evidence type="ECO:0000259" key="4">
    <source>
        <dbReference type="PROSITE" id="PS51464"/>
    </source>
</evidence>
<reference evidence="5 6" key="1">
    <citation type="submission" date="2016-11" db="EMBL/GenBank/DDBJ databases">
        <authorList>
            <person name="Jaros S."/>
            <person name="Januszkiewicz K."/>
            <person name="Wedrychowicz H."/>
        </authorList>
    </citation>
    <scope>NUCLEOTIDE SEQUENCE [LARGE SCALE GENOMIC DNA]</scope>
    <source>
        <strain evidence="5 6">DSM 44666</strain>
    </source>
</reference>
<dbReference type="InterPro" id="IPR035474">
    <property type="entry name" value="SIS_Kpsf"/>
</dbReference>